<dbReference type="Pfam" id="PF01594">
    <property type="entry name" value="AI-2E_transport"/>
    <property type="match status" value="1"/>
</dbReference>
<evidence type="ECO:0000256" key="2">
    <source>
        <dbReference type="ARBA" id="ARBA00009773"/>
    </source>
</evidence>
<comment type="caution">
    <text evidence="9">The sequence shown here is derived from an EMBL/GenBank/DDBJ whole genome shotgun (WGS) entry which is preliminary data.</text>
</comment>
<accession>A0A5R9DSQ3</accession>
<keyword evidence="4" id="KW-1003">Cell membrane</keyword>
<dbReference type="Proteomes" id="UP000306420">
    <property type="component" value="Unassembled WGS sequence"/>
</dbReference>
<comment type="subcellular location">
    <subcellularLocation>
        <location evidence="1">Cell membrane</location>
        <topology evidence="1">Multi-pass membrane protein</topology>
    </subcellularLocation>
</comment>
<evidence type="ECO:0000256" key="3">
    <source>
        <dbReference type="ARBA" id="ARBA00022448"/>
    </source>
</evidence>
<evidence type="ECO:0000313" key="9">
    <source>
        <dbReference type="EMBL" id="TLQ39808.1"/>
    </source>
</evidence>
<keyword evidence="3" id="KW-0813">Transport</keyword>
<evidence type="ECO:0000313" key="10">
    <source>
        <dbReference type="Proteomes" id="UP000306420"/>
    </source>
</evidence>
<evidence type="ECO:0000256" key="5">
    <source>
        <dbReference type="ARBA" id="ARBA00022692"/>
    </source>
</evidence>
<dbReference type="RefSeq" id="WP_138405276.1">
    <property type="nucleotide sequence ID" value="NZ_VBSP01000047.1"/>
</dbReference>
<evidence type="ECO:0000256" key="7">
    <source>
        <dbReference type="ARBA" id="ARBA00023136"/>
    </source>
</evidence>
<keyword evidence="5 8" id="KW-0812">Transmembrane</keyword>
<dbReference type="AlphaFoldDB" id="A0A5R9DSQ3"/>
<evidence type="ECO:0000256" key="4">
    <source>
        <dbReference type="ARBA" id="ARBA00022475"/>
    </source>
</evidence>
<feature type="transmembrane region" description="Helical" evidence="8">
    <location>
        <begin position="173"/>
        <end position="196"/>
    </location>
</feature>
<dbReference type="EMBL" id="VBSP01000047">
    <property type="protein sequence ID" value="TLQ39808.1"/>
    <property type="molecule type" value="Genomic_DNA"/>
</dbReference>
<dbReference type="PANTHER" id="PTHR21716">
    <property type="entry name" value="TRANSMEMBRANE PROTEIN"/>
    <property type="match status" value="1"/>
</dbReference>
<dbReference type="PANTHER" id="PTHR21716:SF53">
    <property type="entry name" value="PERMEASE PERM-RELATED"/>
    <property type="match status" value="1"/>
</dbReference>
<proteinExistence type="inferred from homology"/>
<dbReference type="InterPro" id="IPR002549">
    <property type="entry name" value="AI-2E-like"/>
</dbReference>
<feature type="transmembrane region" description="Helical" evidence="8">
    <location>
        <begin position="263"/>
        <end position="285"/>
    </location>
</feature>
<dbReference type="GO" id="GO:0005886">
    <property type="term" value="C:plasma membrane"/>
    <property type="evidence" value="ECO:0007669"/>
    <property type="project" value="UniProtKB-SubCell"/>
</dbReference>
<evidence type="ECO:0000256" key="8">
    <source>
        <dbReference type="SAM" id="Phobius"/>
    </source>
</evidence>
<dbReference type="GO" id="GO:0055085">
    <property type="term" value="P:transmembrane transport"/>
    <property type="evidence" value="ECO:0007669"/>
    <property type="project" value="TreeGrafter"/>
</dbReference>
<keyword evidence="7 8" id="KW-0472">Membrane</keyword>
<organism evidence="9 10">
    <name type="scientific">Ruoffia tabacinasalis</name>
    <dbReference type="NCBI Taxonomy" id="87458"/>
    <lineage>
        <taxon>Bacteria</taxon>
        <taxon>Bacillati</taxon>
        <taxon>Bacillota</taxon>
        <taxon>Bacilli</taxon>
        <taxon>Lactobacillales</taxon>
        <taxon>Aerococcaceae</taxon>
        <taxon>Ruoffia</taxon>
    </lineage>
</organism>
<feature type="transmembrane region" description="Helical" evidence="8">
    <location>
        <begin position="79"/>
        <end position="102"/>
    </location>
</feature>
<sequence>MNHFKLDKQFIAKVLFIAVIILIIFNWSQVASAFGVVWQVAFPVVLGGMMAYVLNLLMNQFEKRLYPNTDKKWLQHTRRPLAIVLSILVITLVVAGIIGLVVPQLITAISTLVEAVPTVTNSVQTWVEEQQHLIPMFNDLMEQVDFNWSSVMSSFAEIGNRLLRGVAESSVSLLSSSASAVTTFVLSVMFALYILVSKEKLGKNFNDILISYLSDEQVRIVKNILNVTDDVFSNYITGTVIEAFILGFIVSLGLWAIQMPYAAMLGALQGALAFIPLVGAFLAGFVGVIIQFAVSPINALIYLIFVIVVQQLEGDLIYPRVVGDSIGLPGMWVLAAVTVGGGLFGISGILLGVPVFATIYKLFSLDISYRKQIREEAKERSLMNEYEEEGLKLKPFEALRHKILTPEDIQDI</sequence>
<feature type="transmembrane region" description="Helical" evidence="8">
    <location>
        <begin position="292"/>
        <end position="312"/>
    </location>
</feature>
<evidence type="ECO:0000256" key="6">
    <source>
        <dbReference type="ARBA" id="ARBA00022989"/>
    </source>
</evidence>
<gene>
    <name evidence="9" type="ORF">FEZ33_10160</name>
</gene>
<evidence type="ECO:0000256" key="1">
    <source>
        <dbReference type="ARBA" id="ARBA00004651"/>
    </source>
</evidence>
<protein>
    <submittedName>
        <fullName evidence="9">AI-2E family transporter</fullName>
    </submittedName>
</protein>
<dbReference type="OrthoDB" id="9793390at2"/>
<name>A0A5R9DSQ3_9LACT</name>
<feature type="transmembrane region" description="Helical" evidence="8">
    <location>
        <begin position="232"/>
        <end position="257"/>
    </location>
</feature>
<keyword evidence="6 8" id="KW-1133">Transmembrane helix</keyword>
<reference evidence="9 10" key="1">
    <citation type="submission" date="2019-05" db="EMBL/GenBank/DDBJ databases">
        <title>The metagenome of a microbial culture collection derived from dairy environment covers the genomic content of the human microbiome.</title>
        <authorList>
            <person name="Roder T."/>
            <person name="Wuthrich D."/>
            <person name="Sattari Z."/>
            <person name="Von Ah U."/>
            <person name="Bar C."/>
            <person name="Ronchi F."/>
            <person name="Macpherson A.J."/>
            <person name="Ganal-Vonarburg S.C."/>
            <person name="Bruggmann R."/>
            <person name="Vergeres G."/>
        </authorList>
    </citation>
    <scope>NUCLEOTIDE SEQUENCE [LARGE SCALE GENOMIC DNA]</scope>
    <source>
        <strain evidence="9 10">FAM 24227</strain>
    </source>
</reference>
<feature type="transmembrane region" description="Helical" evidence="8">
    <location>
        <begin position="12"/>
        <end position="30"/>
    </location>
</feature>
<feature type="transmembrane region" description="Helical" evidence="8">
    <location>
        <begin position="36"/>
        <end position="58"/>
    </location>
</feature>
<comment type="similarity">
    <text evidence="2">Belongs to the autoinducer-2 exporter (AI-2E) (TC 2.A.86) family.</text>
</comment>
<feature type="transmembrane region" description="Helical" evidence="8">
    <location>
        <begin position="332"/>
        <end position="363"/>
    </location>
</feature>